<sequence>MNNQVDFKIFTRKKGLIFTVNRVVYPLLLGSLGIAYLADKYLNQNVLESIGTTGGIIGCILMIYFNIAKLSTRKPLNGDLSKRLIFCPSEIIIDSQKIDLKEIKKIEFSVTDYFDRFEYSIRGDLNPCRSNGTSNLCELKLVNGENIRVNFQLMYEGEFLKMRELLLEYYFENKIHFLRLIEYLEIQEYQEIQEFKKTLTPSKLSI</sequence>
<dbReference type="KEGG" id="oho:Oweho_1241"/>
<gene>
    <name evidence="2" type="ordered locus">Oweho_1241</name>
</gene>
<dbReference type="RefSeq" id="WP_014201606.1">
    <property type="nucleotide sequence ID" value="NC_016599.1"/>
</dbReference>
<proteinExistence type="predicted"/>
<accession>G8R656</accession>
<evidence type="ECO:0000256" key="1">
    <source>
        <dbReference type="SAM" id="Phobius"/>
    </source>
</evidence>
<keyword evidence="1" id="KW-0472">Membrane</keyword>
<organism evidence="2 3">
    <name type="scientific">Owenweeksia hongkongensis (strain DSM 17368 / CIP 108786 / JCM 12287 / NRRL B-23963 / UST20020801)</name>
    <dbReference type="NCBI Taxonomy" id="926562"/>
    <lineage>
        <taxon>Bacteria</taxon>
        <taxon>Pseudomonadati</taxon>
        <taxon>Bacteroidota</taxon>
        <taxon>Flavobacteriia</taxon>
        <taxon>Flavobacteriales</taxon>
        <taxon>Owenweeksiaceae</taxon>
        <taxon>Owenweeksia</taxon>
    </lineage>
</organism>
<feature type="transmembrane region" description="Helical" evidence="1">
    <location>
        <begin position="20"/>
        <end position="38"/>
    </location>
</feature>
<dbReference type="EMBL" id="CP003156">
    <property type="protein sequence ID" value="AEV32246.1"/>
    <property type="molecule type" value="Genomic_DNA"/>
</dbReference>
<dbReference type="STRING" id="926562.Oweho_1241"/>
<keyword evidence="1" id="KW-1133">Transmembrane helix</keyword>
<name>G8R656_OWEHD</name>
<dbReference type="HOGENOM" id="CLU_1330848_0_0_10"/>
<keyword evidence="3" id="KW-1185">Reference proteome</keyword>
<dbReference type="Proteomes" id="UP000005631">
    <property type="component" value="Chromosome"/>
</dbReference>
<feature type="transmembrane region" description="Helical" evidence="1">
    <location>
        <begin position="50"/>
        <end position="67"/>
    </location>
</feature>
<reference evidence="2 3" key="1">
    <citation type="journal article" date="2012" name="Stand. Genomic Sci.">
        <title>Genome sequence of the orange-pigmented seawater bacterium Owenweeksia hongkongensis type strain (UST20020801(T)).</title>
        <authorList>
            <person name="Riedel T."/>
            <person name="Held B."/>
            <person name="Nolan M."/>
            <person name="Lucas S."/>
            <person name="Lapidus A."/>
            <person name="Tice H."/>
            <person name="Del Rio T.G."/>
            <person name="Cheng J.F."/>
            <person name="Han C."/>
            <person name="Tapia R."/>
            <person name="Goodwin L.A."/>
            <person name="Pitluck S."/>
            <person name="Liolios K."/>
            <person name="Mavromatis K."/>
            <person name="Pagani I."/>
            <person name="Ivanova N."/>
            <person name="Mikhailova N."/>
            <person name="Pati A."/>
            <person name="Chen A."/>
            <person name="Palaniappan K."/>
            <person name="Rohde M."/>
            <person name="Tindall B.J."/>
            <person name="Detter J.C."/>
            <person name="Goker M."/>
            <person name="Woyke T."/>
            <person name="Bristow J."/>
            <person name="Eisen J.A."/>
            <person name="Markowitz V."/>
            <person name="Hugenholtz P."/>
            <person name="Klenk H.P."/>
            <person name="Kyrpides N.C."/>
        </authorList>
    </citation>
    <scope>NUCLEOTIDE SEQUENCE</scope>
    <source>
        <strain evidence="3">DSM 17368 / JCM 12287 / NRRL B-23963</strain>
    </source>
</reference>
<evidence type="ECO:0000313" key="3">
    <source>
        <dbReference type="Proteomes" id="UP000005631"/>
    </source>
</evidence>
<evidence type="ECO:0000313" key="2">
    <source>
        <dbReference type="EMBL" id="AEV32246.1"/>
    </source>
</evidence>
<keyword evidence="1" id="KW-0812">Transmembrane</keyword>
<protein>
    <submittedName>
        <fullName evidence="2">Uncharacterized protein</fullName>
    </submittedName>
</protein>
<dbReference type="AlphaFoldDB" id="G8R656"/>